<feature type="coiled-coil region" evidence="1">
    <location>
        <begin position="106"/>
        <end position="133"/>
    </location>
</feature>
<reference evidence="2 3" key="1">
    <citation type="submission" date="2016-11" db="EMBL/GenBank/DDBJ databases">
        <authorList>
            <person name="Jaros S."/>
            <person name="Januszkiewicz K."/>
            <person name="Wedrychowicz H."/>
        </authorList>
    </citation>
    <scope>NUCLEOTIDE SEQUENCE [LARGE SCALE GENOMIC DNA]</scope>
    <source>
        <strain evidence="2 3">GAS138</strain>
    </source>
</reference>
<evidence type="ECO:0000313" key="2">
    <source>
        <dbReference type="EMBL" id="SHG17128.1"/>
    </source>
</evidence>
<proteinExistence type="predicted"/>
<accession>A0A1M5HMJ8</accession>
<organism evidence="2 3">
    <name type="scientific">Bradyrhizobium erythrophlei</name>
    <dbReference type="NCBI Taxonomy" id="1437360"/>
    <lineage>
        <taxon>Bacteria</taxon>
        <taxon>Pseudomonadati</taxon>
        <taxon>Pseudomonadota</taxon>
        <taxon>Alphaproteobacteria</taxon>
        <taxon>Hyphomicrobiales</taxon>
        <taxon>Nitrobacteraceae</taxon>
        <taxon>Bradyrhizobium</taxon>
    </lineage>
</organism>
<sequence length="144" mass="16583">MLQSHFPESSLTVIERPRCPQCQIRMMLVRVELSLAGPDLGTFACPKCRLAYKALAEDPMNLWPTSTLENGRSGAHIRRMTRERYIARCIQHWHVVRIDTDGKETVMEITDSEEAAKAEVAKLDREAERTYQAEQNLPRKSRNE</sequence>
<gene>
    <name evidence="2" type="ORF">SAMN05443248_0543</name>
</gene>
<evidence type="ECO:0000313" key="3">
    <source>
        <dbReference type="Proteomes" id="UP000189796"/>
    </source>
</evidence>
<protein>
    <submittedName>
        <fullName evidence="2">Uncharacterized protein</fullName>
    </submittedName>
</protein>
<dbReference type="EMBL" id="LT670817">
    <property type="protein sequence ID" value="SHG17128.1"/>
    <property type="molecule type" value="Genomic_DNA"/>
</dbReference>
<name>A0A1M5HMJ8_9BRAD</name>
<dbReference type="Proteomes" id="UP000189796">
    <property type="component" value="Chromosome I"/>
</dbReference>
<evidence type="ECO:0000256" key="1">
    <source>
        <dbReference type="SAM" id="Coils"/>
    </source>
</evidence>
<dbReference type="AlphaFoldDB" id="A0A1M5HMJ8"/>
<keyword evidence="1" id="KW-0175">Coiled coil</keyword>